<accession>A0A0L0NJA5</accession>
<dbReference type="STRING" id="1163406.A0A0L0NJA5"/>
<protein>
    <submittedName>
        <fullName evidence="3">Uncharacterized protein</fullName>
    </submittedName>
</protein>
<reference evidence="3 4" key="1">
    <citation type="journal article" date="2015" name="BMC Genomics">
        <title>The genome of the truffle-parasite Tolypocladium ophioglossoides and the evolution of antifungal peptaibiotics.</title>
        <authorList>
            <person name="Quandt C.A."/>
            <person name="Bushley K.E."/>
            <person name="Spatafora J.W."/>
        </authorList>
    </citation>
    <scope>NUCLEOTIDE SEQUENCE [LARGE SCALE GENOMIC DNA]</scope>
    <source>
        <strain evidence="3 4">CBS 100239</strain>
    </source>
</reference>
<feature type="transmembrane region" description="Helical" evidence="2">
    <location>
        <begin position="34"/>
        <end position="49"/>
    </location>
</feature>
<keyword evidence="2" id="KW-0812">Transmembrane</keyword>
<keyword evidence="2" id="KW-0472">Membrane</keyword>
<feature type="transmembrane region" description="Helical" evidence="2">
    <location>
        <begin position="255"/>
        <end position="274"/>
    </location>
</feature>
<name>A0A0L0NJA5_TOLOC</name>
<dbReference type="OrthoDB" id="3021074at2759"/>
<feature type="compositionally biased region" description="Polar residues" evidence="1">
    <location>
        <begin position="351"/>
        <end position="374"/>
    </location>
</feature>
<feature type="transmembrane region" description="Helical" evidence="2">
    <location>
        <begin position="89"/>
        <end position="106"/>
    </location>
</feature>
<organism evidence="3 4">
    <name type="scientific">Tolypocladium ophioglossoides (strain CBS 100239)</name>
    <name type="common">Snaketongue truffleclub</name>
    <name type="synonym">Elaphocordyceps ophioglossoides</name>
    <dbReference type="NCBI Taxonomy" id="1163406"/>
    <lineage>
        <taxon>Eukaryota</taxon>
        <taxon>Fungi</taxon>
        <taxon>Dikarya</taxon>
        <taxon>Ascomycota</taxon>
        <taxon>Pezizomycotina</taxon>
        <taxon>Sordariomycetes</taxon>
        <taxon>Hypocreomycetidae</taxon>
        <taxon>Hypocreales</taxon>
        <taxon>Ophiocordycipitaceae</taxon>
        <taxon>Tolypocladium</taxon>
    </lineage>
</organism>
<dbReference type="Proteomes" id="UP000036947">
    <property type="component" value="Unassembled WGS sequence"/>
</dbReference>
<feature type="transmembrane region" description="Helical" evidence="2">
    <location>
        <begin position="192"/>
        <end position="215"/>
    </location>
</feature>
<evidence type="ECO:0000313" key="3">
    <source>
        <dbReference type="EMBL" id="KND94217.1"/>
    </source>
</evidence>
<feature type="region of interest" description="Disordered" evidence="1">
    <location>
        <begin position="330"/>
        <end position="377"/>
    </location>
</feature>
<keyword evidence="4" id="KW-1185">Reference proteome</keyword>
<evidence type="ECO:0000256" key="2">
    <source>
        <dbReference type="SAM" id="Phobius"/>
    </source>
</evidence>
<feature type="transmembrane region" description="Helical" evidence="2">
    <location>
        <begin position="56"/>
        <end position="77"/>
    </location>
</feature>
<evidence type="ECO:0000256" key="1">
    <source>
        <dbReference type="SAM" id="MobiDB-lite"/>
    </source>
</evidence>
<dbReference type="EMBL" id="LFRF01000002">
    <property type="protein sequence ID" value="KND94217.1"/>
    <property type="molecule type" value="Genomic_DNA"/>
</dbReference>
<proteinExistence type="predicted"/>
<gene>
    <name evidence="3" type="ORF">TOPH_00820</name>
</gene>
<sequence>MPAIPTDNSIAADDGVPVVCAWPLSGRYGPGPRWLFYFLVLACVLARNVKWIRGGCLATALTMSAVAAIHGIVLAAVHSETIDMDIYGALQFCAIGILVAPVTLRLSRTYFNEPGHCIIYLWASLILAGLISLTVEFSRIETTICTKTDGSPVSRDRFPYGDAVCKRCLQDNPTSRLRDPTNVFEIPAPDKLTFAAAMVVSTACAVFAFLWLVFLPHTIPETNFMSHRDQGELTDTPIEGTNGATGGVKYMARRFSTVASTTVIGVSVVVLLVVGEMNLLSAPVAYKAEPLGSIDQWAPITSTCLGLVGSLCLTQVLHVEPVKGEANPNAEHHYNCSRHHLEPQPDHARNQLPTSRGSIVETPSATGSPASNPAATGDSLGAVSHNWFGVFPFESGRAVDFPEIPLRASSIVGSVTSGHGVEPALPARQRQRASTMPAERASFELQELHSNRK</sequence>
<dbReference type="AlphaFoldDB" id="A0A0L0NJA5"/>
<evidence type="ECO:0000313" key="4">
    <source>
        <dbReference type="Proteomes" id="UP000036947"/>
    </source>
</evidence>
<feature type="compositionally biased region" description="Basic and acidic residues" evidence="1">
    <location>
        <begin position="330"/>
        <end position="349"/>
    </location>
</feature>
<comment type="caution">
    <text evidence="3">The sequence shown here is derived from an EMBL/GenBank/DDBJ whole genome shotgun (WGS) entry which is preliminary data.</text>
</comment>
<keyword evidence="2" id="KW-1133">Transmembrane helix</keyword>
<feature type="transmembrane region" description="Helical" evidence="2">
    <location>
        <begin position="118"/>
        <end position="135"/>
    </location>
</feature>